<dbReference type="OrthoDB" id="682521at2759"/>
<dbReference type="Pfam" id="PF13963">
    <property type="entry name" value="Transpos_assoc"/>
    <property type="match status" value="1"/>
</dbReference>
<sequence>MDQREWMYTGRPSQAEVTMDWIKNTEVFLETAFGRRNVRDKTWCPCSRCENKRRQTKDAMGKHLCKYGFMPNYTRWTYHGESQRPREEVLRHRMDDDEGGVGFMLDDFEDAHFDEAREEEVPEPTAKAFYDMLSASKQPLHGHTKVSQLDAIARLLAIKSQFSLSRECFDVMLTVVGSLLPEGHNLPKSMYESKKVLRALKMPYEQIHACPNGCILFRKQYADATCCVKCKSSRYLEVDSDDGVKKQLSIPVKILRYLPFVPRIQRLYMTEECSKQMTWHKNGIRYNPDKLGHPSDGEAWKKFDQLHPEKALEPRNVRIAIATDGFNPYGMTAAAYSCWPMFVIPLNLPPGVIFQRQNIFLSLIIPGPEYPGKNMSVYMEPLMDDLVHAWEDGVLTYDRCTKTNFRMHVWYMYSLHDLPAYSIFCGWCVHGKFACPICRSTLKFIWLAKGGKYSSFDKHRQFLPRNHPFRKDKRNFTKDVSVKGSAPIKMTGADVRAQLESLQINTQGAGFIGYGEHHAWTHKPCLWNLPYFDDLLLPHNIDVMHTEKNVAEAIFGTIMDIPEKTKDNVKARLDQAAICNRPKLDMIPPRSGKSWTKPKSDFVLTRGQRREVLEWFQTLMFPDGYAANLKRGVNLATLRINGLKSHDYHIWIERLLPVMIRGYVPEDVWRVLAELSNFFRQLCAKQLSHTVVADMETLAPVLLCKLEKIFPPGFFNPMQHMILHLPYEARMGGPVQSRWCYSIERFQKILRNKCKNKCKIEASIAEAYVLEEVSNFTTRYYADNLPSVHNPPARYNLPEEESNLSIFRGQLGSASGAANKTLQHEEWRLIMLYVLTNLSEVEPYIEEFHRRFWRGSREANIEESTALLKYGVGNGNPDFISWFKTKVFLKLTFS</sequence>
<feature type="domain" description="DUF4218" evidence="1">
    <location>
        <begin position="682"/>
        <end position="794"/>
    </location>
</feature>
<dbReference type="PANTHER" id="PTHR10775">
    <property type="entry name" value="OS08G0208400 PROTEIN"/>
    <property type="match status" value="1"/>
</dbReference>
<reference evidence="3" key="2">
    <citation type="submission" date="2021-02" db="EMBL/GenBank/DDBJ databases">
        <authorList>
            <person name="Kimball J.A."/>
            <person name="Haas M.W."/>
            <person name="Macchietto M."/>
            <person name="Kono T."/>
            <person name="Duquette J."/>
            <person name="Shao M."/>
        </authorList>
    </citation>
    <scope>NUCLEOTIDE SEQUENCE</scope>
    <source>
        <tissue evidence="3">Fresh leaf tissue</tissue>
    </source>
</reference>
<evidence type="ECO:0000313" key="4">
    <source>
        <dbReference type="Proteomes" id="UP000729402"/>
    </source>
</evidence>
<dbReference type="PANTHER" id="PTHR10775:SF185">
    <property type="entry name" value="OS08G0208400 PROTEIN"/>
    <property type="match status" value="1"/>
</dbReference>
<feature type="domain" description="Transposase-associated" evidence="2">
    <location>
        <begin position="4"/>
        <end position="81"/>
    </location>
</feature>
<dbReference type="InterPro" id="IPR025452">
    <property type="entry name" value="DUF4218"/>
</dbReference>
<evidence type="ECO:0000313" key="3">
    <source>
        <dbReference type="EMBL" id="KAG8051306.1"/>
    </source>
</evidence>
<dbReference type="EMBL" id="JAAALK010000289">
    <property type="protein sequence ID" value="KAG8051306.1"/>
    <property type="molecule type" value="Genomic_DNA"/>
</dbReference>
<reference evidence="3" key="1">
    <citation type="journal article" date="2021" name="bioRxiv">
        <title>Whole Genome Assembly and Annotation of Northern Wild Rice, Zizania palustris L., Supports a Whole Genome Duplication in the Zizania Genus.</title>
        <authorList>
            <person name="Haas M."/>
            <person name="Kono T."/>
            <person name="Macchietto M."/>
            <person name="Millas R."/>
            <person name="McGilp L."/>
            <person name="Shao M."/>
            <person name="Duquette J."/>
            <person name="Hirsch C.N."/>
            <person name="Kimball J."/>
        </authorList>
    </citation>
    <scope>NUCLEOTIDE SEQUENCE</scope>
    <source>
        <tissue evidence="3">Fresh leaf tissue</tissue>
    </source>
</reference>
<comment type="caution">
    <text evidence="3">The sequence shown here is derived from an EMBL/GenBank/DDBJ whole genome shotgun (WGS) entry which is preliminary data.</text>
</comment>
<dbReference type="InterPro" id="IPR029480">
    <property type="entry name" value="Transpos_assoc"/>
</dbReference>
<organism evidence="3 4">
    <name type="scientific">Zizania palustris</name>
    <name type="common">Northern wild rice</name>
    <dbReference type="NCBI Taxonomy" id="103762"/>
    <lineage>
        <taxon>Eukaryota</taxon>
        <taxon>Viridiplantae</taxon>
        <taxon>Streptophyta</taxon>
        <taxon>Embryophyta</taxon>
        <taxon>Tracheophyta</taxon>
        <taxon>Spermatophyta</taxon>
        <taxon>Magnoliopsida</taxon>
        <taxon>Liliopsida</taxon>
        <taxon>Poales</taxon>
        <taxon>Poaceae</taxon>
        <taxon>BOP clade</taxon>
        <taxon>Oryzoideae</taxon>
        <taxon>Oryzeae</taxon>
        <taxon>Zizaniinae</taxon>
        <taxon>Zizania</taxon>
    </lineage>
</organism>
<name>A0A8J5S7E9_ZIZPA</name>
<protein>
    <submittedName>
        <fullName evidence="3">Uncharacterized protein</fullName>
    </submittedName>
</protein>
<dbReference type="InterPro" id="IPR004242">
    <property type="entry name" value="Transposase_21"/>
</dbReference>
<evidence type="ECO:0000259" key="1">
    <source>
        <dbReference type="Pfam" id="PF13960"/>
    </source>
</evidence>
<dbReference type="AlphaFoldDB" id="A0A8J5S7E9"/>
<dbReference type="Pfam" id="PF13960">
    <property type="entry name" value="DUF4218"/>
    <property type="match status" value="1"/>
</dbReference>
<evidence type="ECO:0000259" key="2">
    <source>
        <dbReference type="Pfam" id="PF13963"/>
    </source>
</evidence>
<keyword evidence="4" id="KW-1185">Reference proteome</keyword>
<accession>A0A8J5S7E9</accession>
<dbReference type="Proteomes" id="UP000729402">
    <property type="component" value="Unassembled WGS sequence"/>
</dbReference>
<proteinExistence type="predicted"/>
<dbReference type="Pfam" id="PF02992">
    <property type="entry name" value="Transposase_21"/>
    <property type="match status" value="1"/>
</dbReference>
<gene>
    <name evidence="3" type="ORF">GUJ93_ZPchr0009g433</name>
</gene>